<dbReference type="PANTHER" id="PTHR12297">
    <property type="entry name" value="HYPOXIA-INDUCBILE GENE 1 HIG1 -RELATED"/>
    <property type="match status" value="1"/>
</dbReference>
<sequence>SRRPQLACRVRNKFVLFYIPKYLFLNKMAQERPVFDYHEESHGEKLTRKAKESPFMIIGLASLAGAVGLGAYKYKTRGAMSTSVYLMQFRVISQGAVVAALTAGMAYTLYNNHFRTKETGTVLAKPNEH</sequence>
<proteinExistence type="predicted"/>
<evidence type="ECO:0000259" key="7">
    <source>
        <dbReference type="PROSITE" id="PS51503"/>
    </source>
</evidence>
<dbReference type="PANTHER" id="PTHR12297:SF3">
    <property type="entry name" value="HIG1 DOMAIN FAMILY MEMBER 1A"/>
    <property type="match status" value="1"/>
</dbReference>
<evidence type="ECO:0000256" key="3">
    <source>
        <dbReference type="ARBA" id="ARBA00022989"/>
    </source>
</evidence>
<evidence type="ECO:0000313" key="8">
    <source>
        <dbReference type="EMBL" id="JAT88007.1"/>
    </source>
</evidence>
<evidence type="ECO:0000256" key="5">
    <source>
        <dbReference type="ARBA" id="ARBA00023136"/>
    </source>
</evidence>
<dbReference type="PROSITE" id="PS51503">
    <property type="entry name" value="HIG1"/>
    <property type="match status" value="1"/>
</dbReference>
<comment type="subcellular location">
    <subcellularLocation>
        <location evidence="1">Mitochondrion membrane</location>
    </subcellularLocation>
</comment>
<evidence type="ECO:0000256" key="1">
    <source>
        <dbReference type="ARBA" id="ARBA00004325"/>
    </source>
</evidence>
<dbReference type="InterPro" id="IPR050355">
    <property type="entry name" value="RCF1"/>
</dbReference>
<dbReference type="Gene3D" id="6.10.140.1320">
    <property type="match status" value="1"/>
</dbReference>
<feature type="non-terminal residue" evidence="8">
    <location>
        <position position="1"/>
    </location>
</feature>
<dbReference type="EMBL" id="GDQN01003047">
    <property type="protein sequence ID" value="JAT88007.1"/>
    <property type="molecule type" value="Transcribed_RNA"/>
</dbReference>
<organism evidence="8">
    <name type="scientific">Pectinophora gossypiella</name>
    <name type="common">Cotton pink bollworm</name>
    <name type="synonym">Depressaria gossypiella</name>
    <dbReference type="NCBI Taxonomy" id="13191"/>
    <lineage>
        <taxon>Eukaryota</taxon>
        <taxon>Metazoa</taxon>
        <taxon>Ecdysozoa</taxon>
        <taxon>Arthropoda</taxon>
        <taxon>Hexapoda</taxon>
        <taxon>Insecta</taxon>
        <taxon>Pterygota</taxon>
        <taxon>Neoptera</taxon>
        <taxon>Endopterygota</taxon>
        <taxon>Lepidoptera</taxon>
        <taxon>Glossata</taxon>
        <taxon>Ditrysia</taxon>
        <taxon>Gelechioidea</taxon>
        <taxon>Gelechiidae</taxon>
        <taxon>Apatetrinae</taxon>
        <taxon>Pectinophora</taxon>
    </lineage>
</organism>
<keyword evidence="3 6" id="KW-1133">Transmembrane helix</keyword>
<dbReference type="GO" id="GO:0097250">
    <property type="term" value="P:mitochondrial respirasome assembly"/>
    <property type="evidence" value="ECO:0007669"/>
    <property type="project" value="TreeGrafter"/>
</dbReference>
<keyword evidence="5 6" id="KW-0472">Membrane</keyword>
<keyword evidence="2 6" id="KW-0812">Transmembrane</keyword>
<evidence type="ECO:0000256" key="6">
    <source>
        <dbReference type="SAM" id="Phobius"/>
    </source>
</evidence>
<feature type="transmembrane region" description="Helical" evidence="6">
    <location>
        <begin position="92"/>
        <end position="110"/>
    </location>
</feature>
<feature type="domain" description="HIG1" evidence="7">
    <location>
        <begin position="27"/>
        <end position="119"/>
    </location>
</feature>
<dbReference type="GO" id="GO:0031966">
    <property type="term" value="C:mitochondrial membrane"/>
    <property type="evidence" value="ECO:0007669"/>
    <property type="project" value="UniProtKB-SubCell"/>
</dbReference>
<dbReference type="Pfam" id="PF04588">
    <property type="entry name" value="HIG_1_N"/>
    <property type="match status" value="1"/>
</dbReference>
<name>A0A1E1WM56_PECGO</name>
<dbReference type="InterPro" id="IPR007667">
    <property type="entry name" value="Hypoxia_induced_domain"/>
</dbReference>
<protein>
    <recommendedName>
        <fullName evidence="7">HIG1 domain-containing protein</fullName>
    </recommendedName>
</protein>
<accession>A0A1E1WM56</accession>
<evidence type="ECO:0000256" key="2">
    <source>
        <dbReference type="ARBA" id="ARBA00022692"/>
    </source>
</evidence>
<evidence type="ECO:0000256" key="4">
    <source>
        <dbReference type="ARBA" id="ARBA00023128"/>
    </source>
</evidence>
<gene>
    <name evidence="8" type="ORF">g.10530</name>
</gene>
<feature type="transmembrane region" description="Helical" evidence="6">
    <location>
        <begin position="55"/>
        <end position="72"/>
    </location>
</feature>
<dbReference type="AlphaFoldDB" id="A0A1E1WM56"/>
<dbReference type="OrthoDB" id="10003563at2759"/>
<reference evidence="8" key="1">
    <citation type="submission" date="2015-09" db="EMBL/GenBank/DDBJ databases">
        <title>De novo assembly of Pectinophora gossypiella (Pink Bollworm) gut transcriptome.</title>
        <authorList>
            <person name="Tassone E.E."/>
        </authorList>
    </citation>
    <scope>NUCLEOTIDE SEQUENCE</scope>
</reference>
<keyword evidence="4" id="KW-0496">Mitochondrion</keyword>